<evidence type="ECO:0000256" key="1">
    <source>
        <dbReference type="SAM" id="Coils"/>
    </source>
</evidence>
<reference evidence="3" key="1">
    <citation type="submission" date="2022-12" db="EMBL/GenBank/DDBJ databases">
        <title>Draft genome assemblies for two species of Escallonia (Escalloniales).</title>
        <authorList>
            <person name="Chanderbali A."/>
            <person name="Dervinis C."/>
            <person name="Anghel I."/>
            <person name="Soltis D."/>
            <person name="Soltis P."/>
            <person name="Zapata F."/>
        </authorList>
    </citation>
    <scope>NUCLEOTIDE SEQUENCE</scope>
    <source>
        <strain evidence="3">UCBG64.0493</strain>
        <tissue evidence="3">Leaf</tissue>
    </source>
</reference>
<keyword evidence="1" id="KW-0175">Coiled coil</keyword>
<evidence type="ECO:0000256" key="2">
    <source>
        <dbReference type="SAM" id="Phobius"/>
    </source>
</evidence>
<feature type="coiled-coil region" evidence="1">
    <location>
        <begin position="38"/>
        <end position="71"/>
    </location>
</feature>
<evidence type="ECO:0000313" key="4">
    <source>
        <dbReference type="Proteomes" id="UP001188597"/>
    </source>
</evidence>
<gene>
    <name evidence="3" type="ORF">RJ639_042133</name>
</gene>
<feature type="transmembrane region" description="Helical" evidence="2">
    <location>
        <begin position="176"/>
        <end position="194"/>
    </location>
</feature>
<keyword evidence="4" id="KW-1185">Reference proteome</keyword>
<dbReference type="AlphaFoldDB" id="A0AA89B2U9"/>
<keyword evidence="2" id="KW-0472">Membrane</keyword>
<keyword evidence="2" id="KW-1133">Transmembrane helix</keyword>
<organism evidence="3 4">
    <name type="scientific">Escallonia herrerae</name>
    <dbReference type="NCBI Taxonomy" id="1293975"/>
    <lineage>
        <taxon>Eukaryota</taxon>
        <taxon>Viridiplantae</taxon>
        <taxon>Streptophyta</taxon>
        <taxon>Embryophyta</taxon>
        <taxon>Tracheophyta</taxon>
        <taxon>Spermatophyta</taxon>
        <taxon>Magnoliopsida</taxon>
        <taxon>eudicotyledons</taxon>
        <taxon>Gunneridae</taxon>
        <taxon>Pentapetalae</taxon>
        <taxon>asterids</taxon>
        <taxon>campanulids</taxon>
        <taxon>Escalloniales</taxon>
        <taxon>Escalloniaceae</taxon>
        <taxon>Escallonia</taxon>
    </lineage>
</organism>
<evidence type="ECO:0000313" key="3">
    <source>
        <dbReference type="EMBL" id="KAK3025635.1"/>
    </source>
</evidence>
<comment type="caution">
    <text evidence="3">The sequence shown here is derived from an EMBL/GenBank/DDBJ whole genome shotgun (WGS) entry which is preliminary data.</text>
</comment>
<name>A0AA89B2U9_9ASTE</name>
<proteinExistence type="predicted"/>
<feature type="transmembrane region" description="Helical" evidence="2">
    <location>
        <begin position="226"/>
        <end position="245"/>
    </location>
</feature>
<sequence>MNRFGPTILKAKQVVDTQSHPVQTQQEKERLHAEIRAAEAATRLWEEAELKAQRQREREAARDKLEKMEKACCDFALRCITSTTGAAPLPATFFRASCGTKDQRAVELVAEAVEVAHADLAEVARMVLVEEDAVMQKKKGKDRDDAAVPLFYEVNYIGKHIDTFILQSAAMGHKRFSFRTIPFVMFLSAFHAYGQLDYGFYDRSCPHLPRIVTFGVWAAFRNETRIAAHLFFGCTFTIVLSIYLLL</sequence>
<keyword evidence="2" id="KW-0812">Transmembrane</keyword>
<protein>
    <submittedName>
        <fullName evidence="3">Uncharacterized protein</fullName>
    </submittedName>
</protein>
<dbReference type="EMBL" id="JAVXUP010000539">
    <property type="protein sequence ID" value="KAK3025635.1"/>
    <property type="molecule type" value="Genomic_DNA"/>
</dbReference>
<accession>A0AA89B2U9</accession>
<dbReference type="Proteomes" id="UP001188597">
    <property type="component" value="Unassembled WGS sequence"/>
</dbReference>